<dbReference type="Pfam" id="PF13439">
    <property type="entry name" value="Glyco_transf_4"/>
    <property type="match status" value="1"/>
</dbReference>
<dbReference type="Pfam" id="PF00534">
    <property type="entry name" value="Glycos_transf_1"/>
    <property type="match status" value="1"/>
</dbReference>
<protein>
    <submittedName>
        <fullName evidence="3">Glycosyltransferase</fullName>
    </submittedName>
</protein>
<organism evidence="3 4">
    <name type="scientific">Pantoea eucrina</name>
    <dbReference type="NCBI Taxonomy" id="472693"/>
    <lineage>
        <taxon>Bacteria</taxon>
        <taxon>Pseudomonadati</taxon>
        <taxon>Pseudomonadota</taxon>
        <taxon>Gammaproteobacteria</taxon>
        <taxon>Enterobacterales</taxon>
        <taxon>Erwiniaceae</taxon>
        <taxon>Pantoea</taxon>
    </lineage>
</organism>
<evidence type="ECO:0000313" key="3">
    <source>
        <dbReference type="EMBL" id="MDZ7276846.1"/>
    </source>
</evidence>
<reference evidence="4" key="1">
    <citation type="submission" date="2023-07" db="EMBL/GenBank/DDBJ databases">
        <title>Structural and functional analysis of rice phyllospheric bacteria for their antimicrobial properties and defense elicitation against blast disease.</title>
        <authorList>
            <person name="Sahu K.P."/>
            <person name="Asharani P."/>
            <person name="Kumar M."/>
            <person name="Reddy B."/>
            <person name="Kumar A."/>
        </authorList>
    </citation>
    <scope>NUCLEOTIDE SEQUENCE [LARGE SCALE GENOMIC DNA]</scope>
    <source>
        <strain evidence="4">OsEp_Plm_30P10</strain>
    </source>
</reference>
<proteinExistence type="predicted"/>
<dbReference type="EMBL" id="JAOBTT010000001">
    <property type="protein sequence ID" value="MDZ7276846.1"/>
    <property type="molecule type" value="Genomic_DNA"/>
</dbReference>
<evidence type="ECO:0000313" key="4">
    <source>
        <dbReference type="Proteomes" id="UP001288620"/>
    </source>
</evidence>
<dbReference type="RefSeq" id="WP_322541062.1">
    <property type="nucleotide sequence ID" value="NZ_JAOBTT010000001.1"/>
</dbReference>
<keyword evidence="4" id="KW-1185">Reference proteome</keyword>
<dbReference type="PANTHER" id="PTHR12526">
    <property type="entry name" value="GLYCOSYLTRANSFERASE"/>
    <property type="match status" value="1"/>
</dbReference>
<feature type="domain" description="Glycosyl transferase family 1" evidence="1">
    <location>
        <begin position="201"/>
        <end position="347"/>
    </location>
</feature>
<evidence type="ECO:0000259" key="1">
    <source>
        <dbReference type="Pfam" id="PF00534"/>
    </source>
</evidence>
<dbReference type="Gene3D" id="3.40.50.2000">
    <property type="entry name" value="Glycogen Phosphorylase B"/>
    <property type="match status" value="2"/>
</dbReference>
<comment type="caution">
    <text evidence="3">The sequence shown here is derived from an EMBL/GenBank/DDBJ whole genome shotgun (WGS) entry which is preliminary data.</text>
</comment>
<dbReference type="PANTHER" id="PTHR12526:SF638">
    <property type="entry name" value="SPORE COAT PROTEIN SA"/>
    <property type="match status" value="1"/>
</dbReference>
<sequence length="380" mass="41991">MSRRILIVIDGLPGGGAEKVVLTLAKGLASQGHRVSLFSLRKVCDYPIPSGIDYQVILDRSSRPWRKLTETLRRARQLDAAVRRAEAQGGEYDLVLSHLHKTDRIVRHSRTLDARKTWFCLHGVFSASYLARKCGFSLWLKKQKIRHVYQGRQVIAVSQSVLDDLIDNVGVTPVRSAVIPNPFDFDAVAQQAMEPCPMAGTEFLLHVGRFHETKRQDRLLEAYAQSGITAPLVLLGQGSDTLTANLHQQARDLGIADRVHFAGFQRNPYTWIRHARLLVVSSDSEGFGNVLIEALSCGTPVVSTRCPGGPASILIGDLARGLAEMNAASLAEKMAEIYHHPPALHQLDLSSYSIEVICQRYLQLIPAEANTFTATQRVSS</sequence>
<name>A0ABU5LAT0_9GAMM</name>
<gene>
    <name evidence="3" type="ORF">N4G40_00910</name>
</gene>
<evidence type="ECO:0000259" key="2">
    <source>
        <dbReference type="Pfam" id="PF13439"/>
    </source>
</evidence>
<accession>A0ABU5LAT0</accession>
<feature type="domain" description="Glycosyltransferase subfamily 4-like N-terminal" evidence="2">
    <location>
        <begin position="15"/>
        <end position="186"/>
    </location>
</feature>
<dbReference type="CDD" id="cd03811">
    <property type="entry name" value="GT4_GT28_WabH-like"/>
    <property type="match status" value="1"/>
</dbReference>
<dbReference type="InterPro" id="IPR028098">
    <property type="entry name" value="Glyco_trans_4-like_N"/>
</dbReference>
<dbReference type="InterPro" id="IPR001296">
    <property type="entry name" value="Glyco_trans_1"/>
</dbReference>
<dbReference type="Proteomes" id="UP001288620">
    <property type="component" value="Unassembled WGS sequence"/>
</dbReference>
<dbReference type="SUPFAM" id="SSF53756">
    <property type="entry name" value="UDP-Glycosyltransferase/glycogen phosphorylase"/>
    <property type="match status" value="1"/>
</dbReference>